<keyword evidence="1" id="KW-1133">Transmembrane helix</keyword>
<keyword evidence="1" id="KW-0472">Membrane</keyword>
<evidence type="ECO:0000313" key="2">
    <source>
        <dbReference type="EMBL" id="MCQ1539567.1"/>
    </source>
</evidence>
<keyword evidence="1" id="KW-0812">Transmembrane</keyword>
<name>A0ABD4TMQ1_9EURY</name>
<proteinExistence type="predicted"/>
<dbReference type="RefSeq" id="WP_255333539.1">
    <property type="nucleotide sequence ID" value="NZ_VOTZ01000040.1"/>
</dbReference>
<accession>A0ABD4TMQ1</accession>
<evidence type="ECO:0000256" key="1">
    <source>
        <dbReference type="SAM" id="Phobius"/>
    </source>
</evidence>
<reference evidence="2 3" key="1">
    <citation type="submission" date="2019-08" db="EMBL/GenBank/DDBJ databases">
        <authorList>
            <person name="Chen S.-C."/>
            <person name="Lai M.-C."/>
            <person name="You Y.-T."/>
        </authorList>
    </citation>
    <scope>NUCLEOTIDE SEQUENCE [LARGE SCALE GENOMIC DNA]</scope>
    <source>
        <strain evidence="2 3">P2F9704a</strain>
    </source>
</reference>
<gene>
    <name evidence="2" type="ORF">FTO68_11335</name>
</gene>
<comment type="caution">
    <text evidence="2">The sequence shown here is derived from an EMBL/GenBank/DDBJ whole genome shotgun (WGS) entry which is preliminary data.</text>
</comment>
<protein>
    <recommendedName>
        <fullName evidence="4">DUF4352 domain-containing protein</fullName>
    </recommendedName>
</protein>
<evidence type="ECO:0008006" key="4">
    <source>
        <dbReference type="Google" id="ProtNLM"/>
    </source>
</evidence>
<feature type="transmembrane region" description="Helical" evidence="1">
    <location>
        <begin position="84"/>
        <end position="109"/>
    </location>
</feature>
<dbReference type="EMBL" id="VOTZ01000040">
    <property type="protein sequence ID" value="MCQ1539567.1"/>
    <property type="molecule type" value="Genomic_DNA"/>
</dbReference>
<dbReference type="AlphaFoldDB" id="A0ABD4TMQ1"/>
<keyword evidence="3" id="KW-1185">Reference proteome</keyword>
<dbReference type="Proteomes" id="UP001524383">
    <property type="component" value="Unassembled WGS sequence"/>
</dbReference>
<sequence length="460" mass="51273">MWISNGALILVDPDDPAILDVDFFTADALPKTSDEKELQDEAQVSASLLQPDRSTNVVDRILDEETGITESRSKHKQDISIKEVYLNAIIILIATLFLTAIIFSTAPAIETEDTPVSSSSSIGSAESESPLAFAALSKYFGTTVLVVNTTPELPPDPEPEEIVPAIEYDDERFLDTIKREAIPLTIITMQMVIAIDQSNTNIFNTNNDALHALAQESFNEVEALYVSPNESERKRDYQHAMVQFMKAATYLRRGLPASENERREALNILASATEHLDSALKDIPIKPGEVDERSLYTFQLSQLSQPSKPDDLLQKNTPFIYMDATRSNEISIYPQYGRLLSSFWYETDSGTVYVTAPSGRTYIAVFIKVTHRGNLDGRRYTIQTPSISAFTLHGGGDTFNPIQTSAYTSLGQMYRQQTLNRKEMAQGTLIFEVPQTLQVKDTYLTINLGSVWGSPSWDLE</sequence>
<evidence type="ECO:0000313" key="3">
    <source>
        <dbReference type="Proteomes" id="UP001524383"/>
    </source>
</evidence>
<organism evidence="2 3">
    <name type="scientific">Methanocalculus taiwanensis</name>
    <dbReference type="NCBI Taxonomy" id="106207"/>
    <lineage>
        <taxon>Archaea</taxon>
        <taxon>Methanobacteriati</taxon>
        <taxon>Methanobacteriota</taxon>
        <taxon>Stenosarchaea group</taxon>
        <taxon>Methanomicrobia</taxon>
        <taxon>Methanomicrobiales</taxon>
        <taxon>Methanocalculaceae</taxon>
        <taxon>Methanocalculus</taxon>
    </lineage>
</organism>